<dbReference type="EMBL" id="ASWJ01000010">
    <property type="protein sequence ID" value="EOW80128.1"/>
    <property type="molecule type" value="Genomic_DNA"/>
</dbReference>
<dbReference type="CDD" id="cd16442">
    <property type="entry name" value="BPL"/>
    <property type="match status" value="1"/>
</dbReference>
<dbReference type="GO" id="GO:0003677">
    <property type="term" value="F:DNA binding"/>
    <property type="evidence" value="ECO:0007669"/>
    <property type="project" value="UniProtKB-UniRule"/>
</dbReference>
<feature type="binding site" evidence="5">
    <location>
        <position position="180"/>
    </location>
    <ligand>
        <name>biotin</name>
        <dbReference type="ChEBI" id="CHEBI:57586"/>
    </ligand>
</feature>
<evidence type="ECO:0000256" key="2">
    <source>
        <dbReference type="ARBA" id="ARBA00022741"/>
    </source>
</evidence>
<keyword evidence="2 5" id="KW-0547">Nucleotide-binding</keyword>
<dbReference type="InterPro" id="IPR045864">
    <property type="entry name" value="aa-tRNA-synth_II/BPL/LPL"/>
</dbReference>
<organism evidence="7 8">
    <name type="scientific">Enterococcus columbae DSM 7374 = ATCC 51263</name>
    <dbReference type="NCBI Taxonomy" id="1121865"/>
    <lineage>
        <taxon>Bacteria</taxon>
        <taxon>Bacillati</taxon>
        <taxon>Bacillota</taxon>
        <taxon>Bacilli</taxon>
        <taxon>Lactobacillales</taxon>
        <taxon>Enterococcaceae</taxon>
        <taxon>Enterococcus</taxon>
    </lineage>
</organism>
<evidence type="ECO:0000256" key="3">
    <source>
        <dbReference type="ARBA" id="ARBA00022840"/>
    </source>
</evidence>
<evidence type="ECO:0000313" key="8">
    <source>
        <dbReference type="Proteomes" id="UP000014113"/>
    </source>
</evidence>
<dbReference type="GO" id="GO:0006355">
    <property type="term" value="P:regulation of DNA-templated transcription"/>
    <property type="evidence" value="ECO:0007669"/>
    <property type="project" value="UniProtKB-UniRule"/>
</dbReference>
<dbReference type="eggNOG" id="COG0340">
    <property type="taxonomic scope" value="Bacteria"/>
</dbReference>
<dbReference type="Proteomes" id="UP000014113">
    <property type="component" value="Unassembled WGS sequence"/>
</dbReference>
<dbReference type="GO" id="GO:0004077">
    <property type="term" value="F:biotin--[biotin carboxyl-carrier protein] ligase activity"/>
    <property type="evidence" value="ECO:0007669"/>
    <property type="project" value="UniProtKB-UniRule"/>
</dbReference>
<keyword evidence="4 5" id="KW-0092">Biotin</keyword>
<dbReference type="eggNOG" id="COG1654">
    <property type="taxonomic scope" value="Bacteria"/>
</dbReference>
<dbReference type="NCBIfam" id="TIGR00121">
    <property type="entry name" value="birA_ligase"/>
    <property type="match status" value="1"/>
</dbReference>
<evidence type="ECO:0000259" key="6">
    <source>
        <dbReference type="PROSITE" id="PS51733"/>
    </source>
</evidence>
<keyword evidence="3 5" id="KW-0067">ATP-binding</keyword>
<sequence>MNTKQKILAYMREHQQIISGEKLANELQVSRTAIWKAIRELEKNGYRFDHLANGYRLLPSDMIEPALISNQYLPAELIFYQPSTASTMQDAKKAAIEQHLTQGLFIADEQTQGHGRFGRSFFSPSGQIYMSLLLSPNQNFQELPQYTILSAVAVASAIDQLVGEQTAIKWVNDIFIREKKVCGILTEAISDFETQRISHVIIGIGINFFIAQEHFPEELRQKVTALFHEQPTITRNELIRLIWQNFFELCIALPDMQYLDYYRQKSFVLNQQVTFSQNGEKITGIAQAITDKGELVVQAKNQVFSLSSGEISLEKIETPK</sequence>
<dbReference type="InterPro" id="IPR003142">
    <property type="entry name" value="BPL_C"/>
</dbReference>
<dbReference type="PANTHER" id="PTHR12835:SF5">
    <property type="entry name" value="BIOTIN--PROTEIN LIGASE"/>
    <property type="match status" value="1"/>
</dbReference>
<dbReference type="InterPro" id="IPR036388">
    <property type="entry name" value="WH-like_DNA-bd_sf"/>
</dbReference>
<dbReference type="GO" id="GO:0005524">
    <property type="term" value="F:ATP binding"/>
    <property type="evidence" value="ECO:0007669"/>
    <property type="project" value="UniProtKB-UniRule"/>
</dbReference>
<dbReference type="Pfam" id="PF08279">
    <property type="entry name" value="HTH_11"/>
    <property type="match status" value="1"/>
</dbReference>
<dbReference type="OrthoDB" id="9807064at2"/>
<dbReference type="EC" id="6.3.4.15" evidence="5"/>
<feature type="binding site" evidence="5">
    <location>
        <position position="110"/>
    </location>
    <ligand>
        <name>biotin</name>
        <dbReference type="ChEBI" id="CHEBI:57586"/>
    </ligand>
</feature>
<dbReference type="InterPro" id="IPR036390">
    <property type="entry name" value="WH_DNA-bd_sf"/>
</dbReference>
<accession>S0KK53</accession>
<comment type="function">
    <text evidence="5">Acts both as a biotin--[acetyl-CoA-carboxylase] ligase and a repressor.</text>
</comment>
<dbReference type="PANTHER" id="PTHR12835">
    <property type="entry name" value="BIOTIN PROTEIN LIGASE"/>
    <property type="match status" value="1"/>
</dbReference>
<proteinExistence type="inferred from homology"/>
<dbReference type="SUPFAM" id="SSF55681">
    <property type="entry name" value="Class II aaRS and biotin synthetases"/>
    <property type="match status" value="1"/>
</dbReference>
<comment type="caution">
    <text evidence="7">The sequence shown here is derived from an EMBL/GenBank/DDBJ whole genome shotgun (WGS) entry which is preliminary data.</text>
</comment>
<dbReference type="InterPro" id="IPR004408">
    <property type="entry name" value="Biotin_CoA_COase_ligase"/>
</dbReference>
<dbReference type="HAMAP" id="MF_00978">
    <property type="entry name" value="Bifunct_BirA"/>
    <property type="match status" value="1"/>
</dbReference>
<dbReference type="PROSITE" id="PS51733">
    <property type="entry name" value="BPL_LPL_CATALYTIC"/>
    <property type="match status" value="1"/>
</dbReference>
<evidence type="ECO:0000256" key="4">
    <source>
        <dbReference type="ARBA" id="ARBA00023267"/>
    </source>
</evidence>
<dbReference type="SUPFAM" id="SSF46785">
    <property type="entry name" value="Winged helix' DNA-binding domain"/>
    <property type="match status" value="1"/>
</dbReference>
<dbReference type="AlphaFoldDB" id="S0KK53"/>
<comment type="catalytic activity">
    <reaction evidence="5">
        <text>biotin + L-lysyl-[protein] + ATP = N(6)-biotinyl-L-lysyl-[protein] + AMP + diphosphate + H(+)</text>
        <dbReference type="Rhea" id="RHEA:11756"/>
        <dbReference type="Rhea" id="RHEA-COMP:9752"/>
        <dbReference type="Rhea" id="RHEA-COMP:10505"/>
        <dbReference type="ChEBI" id="CHEBI:15378"/>
        <dbReference type="ChEBI" id="CHEBI:29969"/>
        <dbReference type="ChEBI" id="CHEBI:30616"/>
        <dbReference type="ChEBI" id="CHEBI:33019"/>
        <dbReference type="ChEBI" id="CHEBI:57586"/>
        <dbReference type="ChEBI" id="CHEBI:83144"/>
        <dbReference type="ChEBI" id="CHEBI:456215"/>
        <dbReference type="EC" id="6.3.4.15"/>
    </reaction>
</comment>
<keyword evidence="8" id="KW-1185">Reference proteome</keyword>
<keyword evidence="5" id="KW-0238">DNA-binding</keyword>
<keyword evidence="5" id="KW-0678">Repressor</keyword>
<comment type="caution">
    <text evidence="5">Lacks conserved residue(s) required for the propagation of feature annotation.</text>
</comment>
<reference evidence="7 8" key="1">
    <citation type="submission" date="2013-03" db="EMBL/GenBank/DDBJ databases">
        <title>The Genome Sequence of Enterococcus columbae ATCC_51263 (PacBio/Illumina hybrid assembly).</title>
        <authorList>
            <consortium name="The Broad Institute Genomics Platform"/>
            <consortium name="The Broad Institute Genome Sequencing Center for Infectious Disease"/>
            <person name="Earl A."/>
            <person name="Russ C."/>
            <person name="Gilmore M."/>
            <person name="Surin D."/>
            <person name="Walker B."/>
            <person name="Young S."/>
            <person name="Zeng Q."/>
            <person name="Gargeya S."/>
            <person name="Fitzgerald M."/>
            <person name="Haas B."/>
            <person name="Abouelleil A."/>
            <person name="Allen A.W."/>
            <person name="Alvarado L."/>
            <person name="Arachchi H.M."/>
            <person name="Berlin A.M."/>
            <person name="Chapman S.B."/>
            <person name="Gainer-Dewar J."/>
            <person name="Goldberg J."/>
            <person name="Griggs A."/>
            <person name="Gujja S."/>
            <person name="Hansen M."/>
            <person name="Howarth C."/>
            <person name="Imamovic A."/>
            <person name="Ireland A."/>
            <person name="Larimer J."/>
            <person name="McCowan C."/>
            <person name="Murphy C."/>
            <person name="Pearson M."/>
            <person name="Poon T.W."/>
            <person name="Priest M."/>
            <person name="Roberts A."/>
            <person name="Saif S."/>
            <person name="Shea T."/>
            <person name="Sisk P."/>
            <person name="Sykes S."/>
            <person name="Wortman J."/>
            <person name="Nusbaum C."/>
            <person name="Birren B."/>
        </authorList>
    </citation>
    <scope>NUCLEOTIDE SEQUENCE [LARGE SCALE GENOMIC DNA]</scope>
    <source>
        <strain evidence="7 8">ATCC 51263</strain>
    </source>
</reference>
<evidence type="ECO:0000256" key="1">
    <source>
        <dbReference type="ARBA" id="ARBA00022598"/>
    </source>
</evidence>
<dbReference type="STRING" id="1121865.OMW_01901"/>
<gene>
    <name evidence="5" type="primary">birA</name>
    <name evidence="7" type="ORF">I568_02207</name>
</gene>
<dbReference type="Pfam" id="PF02237">
    <property type="entry name" value="BPL_C"/>
    <property type="match status" value="1"/>
</dbReference>
<dbReference type="GO" id="GO:0005737">
    <property type="term" value="C:cytoplasm"/>
    <property type="evidence" value="ECO:0007669"/>
    <property type="project" value="TreeGrafter"/>
</dbReference>
<keyword evidence="5" id="KW-0804">Transcription</keyword>
<dbReference type="InterPro" id="IPR004143">
    <property type="entry name" value="BPL_LPL_catalytic"/>
</dbReference>
<evidence type="ECO:0000256" key="5">
    <source>
        <dbReference type="HAMAP-Rule" id="MF_00978"/>
    </source>
</evidence>
<dbReference type="RefSeq" id="WP_016184007.1">
    <property type="nucleotide sequence ID" value="NZ_JXKI01000027.1"/>
</dbReference>
<dbReference type="InterPro" id="IPR013196">
    <property type="entry name" value="HTH_11"/>
</dbReference>
<protein>
    <recommendedName>
        <fullName evidence="5">Bifunctional ligase/repressor BirA</fullName>
    </recommendedName>
    <alternativeName>
        <fullName evidence="5">Biotin--[acetyl-CoA-carboxylase] ligase</fullName>
        <ecNumber evidence="5">6.3.4.15</ecNumber>
    </alternativeName>
    <alternativeName>
        <fullName evidence="5">Biotin--protein ligase</fullName>
    </alternativeName>
    <alternativeName>
        <fullName evidence="5">Biotin-[acetyl-CoA carboxylase] synthetase</fullName>
    </alternativeName>
</protein>
<dbReference type="GO" id="GO:0009249">
    <property type="term" value="P:protein lipoylation"/>
    <property type="evidence" value="ECO:0007669"/>
    <property type="project" value="UniProtKB-ARBA"/>
</dbReference>
<feature type="domain" description="BPL/LPL catalytic" evidence="6">
    <location>
        <begin position="71"/>
        <end position="254"/>
    </location>
</feature>
<dbReference type="Gene3D" id="1.10.10.10">
    <property type="entry name" value="Winged helix-like DNA-binding domain superfamily/Winged helix DNA-binding domain"/>
    <property type="match status" value="1"/>
</dbReference>
<name>S0KK53_9ENTE</name>
<dbReference type="Gene3D" id="2.30.30.100">
    <property type="match status" value="1"/>
</dbReference>
<keyword evidence="5" id="KW-0805">Transcription regulation</keyword>
<dbReference type="InterPro" id="IPR008988">
    <property type="entry name" value="Transcriptional_repressor_C"/>
</dbReference>
<evidence type="ECO:0000313" key="7">
    <source>
        <dbReference type="EMBL" id="EOW80128.1"/>
    </source>
</evidence>
<comment type="similarity">
    <text evidence="5">Belongs to the biotin--protein ligase family.</text>
</comment>
<dbReference type="GO" id="GO:0016740">
    <property type="term" value="F:transferase activity"/>
    <property type="evidence" value="ECO:0007669"/>
    <property type="project" value="UniProtKB-ARBA"/>
</dbReference>
<dbReference type="Gene3D" id="3.30.930.10">
    <property type="entry name" value="Bira Bifunctional Protein, Domain 2"/>
    <property type="match status" value="1"/>
</dbReference>
<dbReference type="Pfam" id="PF03099">
    <property type="entry name" value="BPL_LplA_LipB"/>
    <property type="match status" value="1"/>
</dbReference>
<keyword evidence="1 5" id="KW-0436">Ligase</keyword>
<dbReference type="InterPro" id="IPR030855">
    <property type="entry name" value="Bifunct_BirA"/>
</dbReference>
<dbReference type="SUPFAM" id="SSF50037">
    <property type="entry name" value="C-terminal domain of transcriptional repressors"/>
    <property type="match status" value="1"/>
</dbReference>
<dbReference type="PATRIC" id="fig|1121865.3.peg.1845"/>
<feature type="DNA-binding region" description="H-T-H motif" evidence="5">
    <location>
        <begin position="20"/>
        <end position="39"/>
    </location>
</feature>